<name>X0GS13_FUSOX</name>
<evidence type="ECO:0000313" key="1">
    <source>
        <dbReference type="EMBL" id="EXL66133.1"/>
    </source>
</evidence>
<protein>
    <submittedName>
        <fullName evidence="1">Uncharacterized protein</fullName>
    </submittedName>
</protein>
<sequence>VANLSFAWQDLKAVNAAGGIIVTLGKLVGGLDVKIVI</sequence>
<feature type="non-terminal residue" evidence="1">
    <location>
        <position position="1"/>
    </location>
</feature>
<gene>
    <name evidence="1" type="ORF">FOPG_17676</name>
</gene>
<reference evidence="1" key="2">
    <citation type="submission" date="2014-03" db="EMBL/GenBank/DDBJ databases">
        <title>The Genome Annotation of Fusarium oxysporum PHW808.</title>
        <authorList>
            <consortium name="The Broad Institute Genomics Platform"/>
            <person name="Ma L.-J."/>
            <person name="Corby-Kistler H."/>
            <person name="Broz K."/>
            <person name="Gale L.R."/>
            <person name="Jonkers W."/>
            <person name="O'Donnell K."/>
            <person name="Ploetz R."/>
            <person name="Steinberg C."/>
            <person name="Schwartz D.C."/>
            <person name="VanEtten H."/>
            <person name="Zhou S."/>
            <person name="Young S.K."/>
            <person name="Zeng Q."/>
            <person name="Gargeya S."/>
            <person name="Fitzgerald M."/>
            <person name="Abouelleil A."/>
            <person name="Alvarado L."/>
            <person name="Chapman S.B."/>
            <person name="Gainer-Dewar J."/>
            <person name="Goldberg J."/>
            <person name="Griggs A."/>
            <person name="Gujja S."/>
            <person name="Hansen M."/>
            <person name="Howarth C."/>
            <person name="Imamovic A."/>
            <person name="Ireland A."/>
            <person name="Larimer J."/>
            <person name="McCowan C."/>
            <person name="Murphy C."/>
            <person name="Pearson M."/>
            <person name="Poon T.W."/>
            <person name="Priest M."/>
            <person name="Roberts A."/>
            <person name="Saif S."/>
            <person name="Shea T."/>
            <person name="Sykes S."/>
            <person name="Wortman J."/>
            <person name="Nusbaum C."/>
            <person name="Birren B."/>
        </authorList>
    </citation>
    <scope>NUCLEOTIDE SEQUENCE</scope>
    <source>
        <strain evidence="1">54008</strain>
    </source>
</reference>
<organism evidence="1">
    <name type="scientific">Fusarium oxysporum f. sp. conglutinans race 2 54008</name>
    <dbReference type="NCBI Taxonomy" id="1089457"/>
    <lineage>
        <taxon>Eukaryota</taxon>
        <taxon>Fungi</taxon>
        <taxon>Dikarya</taxon>
        <taxon>Ascomycota</taxon>
        <taxon>Pezizomycotina</taxon>
        <taxon>Sordariomycetes</taxon>
        <taxon>Hypocreomycetidae</taxon>
        <taxon>Hypocreales</taxon>
        <taxon>Nectriaceae</taxon>
        <taxon>Fusarium</taxon>
        <taxon>Fusarium oxysporum species complex</taxon>
    </lineage>
</organism>
<proteinExistence type="predicted"/>
<dbReference type="HOGENOM" id="CLU_3353510_0_0_1"/>
<dbReference type="Proteomes" id="UP000030676">
    <property type="component" value="Unassembled WGS sequence"/>
</dbReference>
<reference evidence="1" key="1">
    <citation type="submission" date="2011-11" db="EMBL/GenBank/DDBJ databases">
        <title>The Genome Sequence of Fusarium oxysporum PHW808.</title>
        <authorList>
            <consortium name="The Broad Institute Genome Sequencing Platform"/>
            <person name="Ma L.-J."/>
            <person name="Gale L.R."/>
            <person name="Schwartz D.C."/>
            <person name="Zhou S."/>
            <person name="Corby-Kistler H."/>
            <person name="Young S.K."/>
            <person name="Zeng Q."/>
            <person name="Gargeya S."/>
            <person name="Fitzgerald M."/>
            <person name="Haas B."/>
            <person name="Abouelleil A."/>
            <person name="Alvarado L."/>
            <person name="Arachchi H.M."/>
            <person name="Berlin A."/>
            <person name="Brown A."/>
            <person name="Chapman S.B."/>
            <person name="Chen Z."/>
            <person name="Dunbar C."/>
            <person name="Freedman E."/>
            <person name="Gearin G."/>
            <person name="Goldberg J."/>
            <person name="Griggs A."/>
            <person name="Gujja S."/>
            <person name="Heiman D."/>
            <person name="Howarth C."/>
            <person name="Larson L."/>
            <person name="Lui A."/>
            <person name="MacDonald P.J.P."/>
            <person name="Montmayeur A."/>
            <person name="Murphy C."/>
            <person name="Neiman D."/>
            <person name="Pearson M."/>
            <person name="Priest M."/>
            <person name="Roberts A."/>
            <person name="Saif S."/>
            <person name="Shea T."/>
            <person name="Shenoy N."/>
            <person name="Sisk P."/>
            <person name="Stolte C."/>
            <person name="Sykes S."/>
            <person name="Wortman J."/>
            <person name="Nusbaum C."/>
            <person name="Birren B."/>
        </authorList>
    </citation>
    <scope>NUCLEOTIDE SEQUENCE [LARGE SCALE GENOMIC DNA]</scope>
    <source>
        <strain evidence="1">54008</strain>
    </source>
</reference>
<dbReference type="AlphaFoldDB" id="X0GS13"/>
<dbReference type="EMBL" id="KK033492">
    <property type="protein sequence ID" value="EXL66133.1"/>
    <property type="molecule type" value="Genomic_DNA"/>
</dbReference>
<accession>X0GS13</accession>